<evidence type="ECO:0000256" key="3">
    <source>
        <dbReference type="ARBA" id="ARBA00023038"/>
    </source>
</evidence>
<dbReference type="AlphaFoldDB" id="A0A8D0GKD4"/>
<dbReference type="GeneTree" id="ENSGT00840000131501"/>
<dbReference type="GO" id="GO:0030036">
    <property type="term" value="P:actin cytoskeleton organization"/>
    <property type="evidence" value="ECO:0007669"/>
    <property type="project" value="TreeGrafter"/>
</dbReference>
<dbReference type="OMA" id="HYFRPEH"/>
<keyword evidence="4" id="KW-0963">Cytoplasm</keyword>
<dbReference type="Proteomes" id="UP000694392">
    <property type="component" value="Unplaced"/>
</dbReference>
<dbReference type="GO" id="GO:0031941">
    <property type="term" value="C:filamentous actin"/>
    <property type="evidence" value="ECO:0007669"/>
    <property type="project" value="TreeGrafter"/>
</dbReference>
<dbReference type="PANTHER" id="PTHR24214">
    <property type="entry name" value="PDZ AND LIM DOMAIN PROTEIN ZASP"/>
    <property type="match status" value="1"/>
</dbReference>
<reference evidence="5" key="1">
    <citation type="submission" date="2025-08" db="UniProtKB">
        <authorList>
            <consortium name="Ensembl"/>
        </authorList>
    </citation>
    <scope>IDENTIFICATION</scope>
</reference>
<keyword evidence="3" id="KW-0479">Metal-binding</keyword>
<dbReference type="GO" id="GO:0007507">
    <property type="term" value="P:heart development"/>
    <property type="evidence" value="ECO:0007669"/>
    <property type="project" value="TreeGrafter"/>
</dbReference>
<dbReference type="GO" id="GO:0051371">
    <property type="term" value="F:muscle alpha-actinin binding"/>
    <property type="evidence" value="ECO:0007669"/>
    <property type="project" value="TreeGrafter"/>
</dbReference>
<evidence type="ECO:0000256" key="4">
    <source>
        <dbReference type="ARBA" id="ARBA00023212"/>
    </source>
</evidence>
<accession>A0A8D0GKD4</accession>
<name>A0A8D0GKD4_SPHPU</name>
<dbReference type="GO" id="GO:0030018">
    <property type="term" value="C:Z disc"/>
    <property type="evidence" value="ECO:0007669"/>
    <property type="project" value="TreeGrafter"/>
</dbReference>
<dbReference type="GO" id="GO:0003779">
    <property type="term" value="F:actin binding"/>
    <property type="evidence" value="ECO:0007669"/>
    <property type="project" value="TreeGrafter"/>
</dbReference>
<comment type="subcellular location">
    <subcellularLocation>
        <location evidence="1">Cytoplasm</location>
        <location evidence="1">Cytoskeleton</location>
    </subcellularLocation>
</comment>
<keyword evidence="2" id="KW-0677">Repeat</keyword>
<evidence type="ECO:0000256" key="1">
    <source>
        <dbReference type="ARBA" id="ARBA00004245"/>
    </source>
</evidence>
<evidence type="ECO:0000313" key="6">
    <source>
        <dbReference type="Proteomes" id="UP000694392"/>
    </source>
</evidence>
<keyword evidence="3" id="KW-0440">LIM domain</keyword>
<keyword evidence="3" id="KW-0862">Zinc</keyword>
<keyword evidence="6" id="KW-1185">Reference proteome</keyword>
<dbReference type="PANTHER" id="PTHR24214:SF0">
    <property type="entry name" value="PDZ AND LIM DOMAIN PROTEIN 7"/>
    <property type="match status" value="1"/>
</dbReference>
<dbReference type="InterPro" id="IPR050604">
    <property type="entry name" value="PDZ-LIM_domain"/>
</dbReference>
<evidence type="ECO:0000256" key="2">
    <source>
        <dbReference type="ARBA" id="ARBA00022737"/>
    </source>
</evidence>
<protein>
    <recommendedName>
        <fullName evidence="7">PDZ and LIM domain 7</fullName>
    </recommendedName>
</protein>
<proteinExistence type="predicted"/>
<evidence type="ECO:0000313" key="5">
    <source>
        <dbReference type="Ensembl" id="ENSSPUP00000007463.1"/>
    </source>
</evidence>
<dbReference type="Ensembl" id="ENSSPUT00000007951.1">
    <property type="protein sequence ID" value="ENSSPUP00000007463.1"/>
    <property type="gene ID" value="ENSSPUG00000005773.1"/>
</dbReference>
<keyword evidence="4" id="KW-0206">Cytoskeleton</keyword>
<sequence length="96" mass="11293">RHSLRLVTLPAFLPSDSSKKRLIEDTEDWQPRTGTTQSRSFRILAHLTGTEFMQDPDDDNVRKAREKFVTELQSPRYTRLRDWHHQRSATSLNVKS</sequence>
<reference evidence="5" key="2">
    <citation type="submission" date="2025-09" db="UniProtKB">
        <authorList>
            <consortium name="Ensembl"/>
        </authorList>
    </citation>
    <scope>IDENTIFICATION</scope>
</reference>
<evidence type="ECO:0008006" key="7">
    <source>
        <dbReference type="Google" id="ProtNLM"/>
    </source>
</evidence>
<organism evidence="5 6">
    <name type="scientific">Sphenodon punctatus</name>
    <name type="common">Tuatara</name>
    <name type="synonym">Hatteria punctata</name>
    <dbReference type="NCBI Taxonomy" id="8508"/>
    <lineage>
        <taxon>Eukaryota</taxon>
        <taxon>Metazoa</taxon>
        <taxon>Chordata</taxon>
        <taxon>Craniata</taxon>
        <taxon>Vertebrata</taxon>
        <taxon>Euteleostomi</taxon>
        <taxon>Lepidosauria</taxon>
        <taxon>Sphenodontia</taxon>
        <taxon>Sphenodontidae</taxon>
        <taxon>Sphenodon</taxon>
    </lineage>
</organism>
<dbReference type="GO" id="GO:0005912">
    <property type="term" value="C:adherens junction"/>
    <property type="evidence" value="ECO:0007669"/>
    <property type="project" value="TreeGrafter"/>
</dbReference>
<dbReference type="GO" id="GO:0001725">
    <property type="term" value="C:stress fiber"/>
    <property type="evidence" value="ECO:0007669"/>
    <property type="project" value="TreeGrafter"/>
</dbReference>
<dbReference type="GO" id="GO:0061061">
    <property type="term" value="P:muscle structure development"/>
    <property type="evidence" value="ECO:0007669"/>
    <property type="project" value="TreeGrafter"/>
</dbReference>